<proteinExistence type="predicted"/>
<name>A0A8S5PL75_9CAUD</name>
<accession>A0A8S5PL75</accession>
<reference evidence="1" key="1">
    <citation type="journal article" date="2021" name="Proc. Natl. Acad. Sci. U.S.A.">
        <title>A Catalog of Tens of Thousands of Viruses from Human Metagenomes Reveals Hidden Associations with Chronic Diseases.</title>
        <authorList>
            <person name="Tisza M.J."/>
            <person name="Buck C.B."/>
        </authorList>
    </citation>
    <scope>NUCLEOTIDE SEQUENCE</scope>
    <source>
        <strain evidence="1">CtsK93</strain>
    </source>
</reference>
<protein>
    <submittedName>
        <fullName evidence="1">Uncharacterized protein</fullName>
    </submittedName>
</protein>
<evidence type="ECO:0000313" key="1">
    <source>
        <dbReference type="EMBL" id="DAE07169.1"/>
    </source>
</evidence>
<organism evidence="1">
    <name type="scientific">Myoviridae sp. ctsK93</name>
    <dbReference type="NCBI Taxonomy" id="2825190"/>
    <lineage>
        <taxon>Viruses</taxon>
        <taxon>Duplodnaviria</taxon>
        <taxon>Heunggongvirae</taxon>
        <taxon>Uroviricota</taxon>
        <taxon>Caudoviricetes</taxon>
    </lineage>
</organism>
<dbReference type="EMBL" id="BK015446">
    <property type="protein sequence ID" value="DAE07169.1"/>
    <property type="molecule type" value="Genomic_DNA"/>
</dbReference>
<sequence length="189" mass="21906">MRTLEEVKKHVCEIGYTNEAQLRIAGFLIGVGVKGEYEIIRFKNGVNEFSTFLHWFNDSPSDYFRMKDVFEDEFKNEKPKLKAKAYQNGEWEEVNFDEIIKSLKDFKPVICEKVLSDSMLEKIMKELGIGDNDNSKKSNKYKERELSILDSMGLDKINPLALSTEALKAVNKLLQIRNDLAREIDEEVD</sequence>